<dbReference type="OrthoDB" id="201709at2759"/>
<sequence length="154" mass="17752">MFQSRAYIERRHGKTGTDRAYYLSQLAQEYRTTDSQEAKQQVLANLANFAYDPINYNTLWDLQVVDMFLVDALTDNDPLLREFGVGGLANICLEPRHHEYIMSQPIFRHNIAKCLDTEYSLNTKVNAMTALMQLITAENYTSMINPNLLIDCFC</sequence>
<dbReference type="PANTHER" id="PTHR46263:SF1">
    <property type="entry name" value="ARMADILLO REPEAT-CONTAINING PROTEIN 7"/>
    <property type="match status" value="1"/>
</dbReference>
<name>S2JHN3_MUCC1</name>
<dbReference type="InterPro" id="IPR016024">
    <property type="entry name" value="ARM-type_fold"/>
</dbReference>
<gene>
    <name evidence="1" type="ORF">HMPREF1544_03748</name>
</gene>
<accession>S2JHN3</accession>
<evidence type="ECO:0000313" key="1">
    <source>
        <dbReference type="EMBL" id="EPB89379.1"/>
    </source>
</evidence>
<dbReference type="STRING" id="1220926.S2JHN3"/>
<dbReference type="PANTHER" id="PTHR46263">
    <property type="entry name" value="ARMADILLO REPEAT-CONTAINING PROTEIN 7"/>
    <property type="match status" value="1"/>
</dbReference>
<dbReference type="AlphaFoldDB" id="S2JHN3"/>
<dbReference type="EMBL" id="KE123935">
    <property type="protein sequence ID" value="EPB89379.1"/>
    <property type="molecule type" value="Genomic_DNA"/>
</dbReference>
<evidence type="ECO:0008006" key="3">
    <source>
        <dbReference type="Google" id="ProtNLM"/>
    </source>
</evidence>
<dbReference type="eggNOG" id="KOG4646">
    <property type="taxonomic scope" value="Eukaryota"/>
</dbReference>
<organism evidence="1 2">
    <name type="scientific">Mucor circinelloides f. circinelloides (strain 1006PhL)</name>
    <name type="common">Mucormycosis agent</name>
    <name type="synonym">Calyptromyces circinelloides</name>
    <dbReference type="NCBI Taxonomy" id="1220926"/>
    <lineage>
        <taxon>Eukaryota</taxon>
        <taxon>Fungi</taxon>
        <taxon>Fungi incertae sedis</taxon>
        <taxon>Mucoromycota</taxon>
        <taxon>Mucoromycotina</taxon>
        <taxon>Mucoromycetes</taxon>
        <taxon>Mucorales</taxon>
        <taxon>Mucorineae</taxon>
        <taxon>Mucoraceae</taxon>
        <taxon>Mucor</taxon>
    </lineage>
</organism>
<reference evidence="2" key="1">
    <citation type="submission" date="2013-05" db="EMBL/GenBank/DDBJ databases">
        <title>The Genome sequence of Mucor circinelloides f. circinelloides 1006PhL.</title>
        <authorList>
            <consortium name="The Broad Institute Genomics Platform"/>
            <person name="Cuomo C."/>
            <person name="Earl A."/>
            <person name="Findley K."/>
            <person name="Lee S.C."/>
            <person name="Walker B."/>
            <person name="Young S."/>
            <person name="Zeng Q."/>
            <person name="Gargeya S."/>
            <person name="Fitzgerald M."/>
            <person name="Haas B."/>
            <person name="Abouelleil A."/>
            <person name="Allen A.W."/>
            <person name="Alvarado L."/>
            <person name="Arachchi H.M."/>
            <person name="Berlin A.M."/>
            <person name="Chapman S.B."/>
            <person name="Gainer-Dewar J."/>
            <person name="Goldberg J."/>
            <person name="Griggs A."/>
            <person name="Gujja S."/>
            <person name="Hansen M."/>
            <person name="Howarth C."/>
            <person name="Imamovic A."/>
            <person name="Ireland A."/>
            <person name="Larimer J."/>
            <person name="McCowan C."/>
            <person name="Murphy C."/>
            <person name="Pearson M."/>
            <person name="Poon T.W."/>
            <person name="Priest M."/>
            <person name="Roberts A."/>
            <person name="Saif S."/>
            <person name="Shea T."/>
            <person name="Sisk P."/>
            <person name="Sykes S."/>
            <person name="Wortman J."/>
            <person name="Nusbaum C."/>
            <person name="Birren B."/>
        </authorList>
    </citation>
    <scope>NUCLEOTIDE SEQUENCE [LARGE SCALE GENOMIC DNA]</scope>
    <source>
        <strain evidence="2">1006PhL</strain>
    </source>
</reference>
<dbReference type="InterPro" id="IPR011989">
    <property type="entry name" value="ARM-like"/>
</dbReference>
<dbReference type="Gene3D" id="1.25.10.10">
    <property type="entry name" value="Leucine-rich Repeat Variant"/>
    <property type="match status" value="1"/>
</dbReference>
<dbReference type="VEuPathDB" id="FungiDB:HMPREF1544_03748"/>
<dbReference type="InParanoid" id="S2JHN3"/>
<keyword evidence="2" id="KW-1185">Reference proteome</keyword>
<dbReference type="Proteomes" id="UP000014254">
    <property type="component" value="Unassembled WGS sequence"/>
</dbReference>
<dbReference type="InterPro" id="IPR042462">
    <property type="entry name" value="ARMC7"/>
</dbReference>
<proteinExistence type="predicted"/>
<dbReference type="SUPFAM" id="SSF48371">
    <property type="entry name" value="ARM repeat"/>
    <property type="match status" value="1"/>
</dbReference>
<protein>
    <recommendedName>
        <fullName evidence="3">Armadillo repeat-containing protein 7</fullName>
    </recommendedName>
</protein>
<dbReference type="OMA" id="AILQCML"/>
<evidence type="ECO:0000313" key="2">
    <source>
        <dbReference type="Proteomes" id="UP000014254"/>
    </source>
</evidence>